<dbReference type="Proteomes" id="UP000694865">
    <property type="component" value="Unplaced"/>
</dbReference>
<reference evidence="7" key="1">
    <citation type="submission" date="2025-08" db="UniProtKB">
        <authorList>
            <consortium name="RefSeq"/>
        </authorList>
    </citation>
    <scope>IDENTIFICATION</scope>
    <source>
        <tissue evidence="7">Testes</tissue>
    </source>
</reference>
<keyword evidence="6" id="KW-1185">Reference proteome</keyword>
<evidence type="ECO:0000313" key="6">
    <source>
        <dbReference type="Proteomes" id="UP000694865"/>
    </source>
</evidence>
<dbReference type="PRINTS" id="PR00081">
    <property type="entry name" value="GDHRDH"/>
</dbReference>
<dbReference type="Pfam" id="PF00106">
    <property type="entry name" value="adh_short"/>
    <property type="match status" value="1"/>
</dbReference>
<keyword evidence="3" id="KW-0560">Oxidoreductase</keyword>
<sequence>MAAVDRFDFLFRELGKTLTAYNEVLALFGALYVAKKTVTTVLGIHDAIKVHLAARVRKNQHFVNCFGPWAVVTGSTDGIGRAYAQELASHGVNIILISRSMEKLKKVAKDIESTFGVKTFVIKADFSKGSEIYDVISQQIKDKEIGILVNNVGVYDYPQYFVDVSMDRLWQLININIAAATMMTHLVLPQMVERGKGAIVNMSSNTALHPTPQMTVYAATKTYLDYFSRSLQYEYKDHGITVQSLLPSYVATRMTEYTDGSPALLIPSAGVYARHAVSTLGVTSRTTGYWPHTLQLWVSTMLPEWFWMWGSSRLNSAIRRKAQLTLQQREAKLREKLPRLPDLSGISPGTDNTV</sequence>
<gene>
    <name evidence="7" type="primary">LOC100371253</name>
</gene>
<protein>
    <submittedName>
        <fullName evidence="7">Inactive hydroxysteroid dehydrogenase-like protein 1-like</fullName>
    </submittedName>
</protein>
<dbReference type="PANTHER" id="PTHR44889:SF1">
    <property type="entry name" value="INACTIVE HYDROXYSTEROID DEHYDROGENASE-LIKE PROTEIN 1"/>
    <property type="match status" value="1"/>
</dbReference>
<evidence type="ECO:0000256" key="3">
    <source>
        <dbReference type="ARBA" id="ARBA00023002"/>
    </source>
</evidence>
<dbReference type="PRINTS" id="PR00080">
    <property type="entry name" value="SDRFAMILY"/>
</dbReference>
<dbReference type="InterPro" id="IPR052149">
    <property type="entry name" value="17-beta-HSD3-like"/>
</dbReference>
<comment type="subcellular location">
    <subcellularLocation>
        <location evidence="1">Mitochondrion</location>
    </subcellularLocation>
</comment>
<dbReference type="InterPro" id="IPR002347">
    <property type="entry name" value="SDR_fam"/>
</dbReference>
<proteinExistence type="inferred from homology"/>
<dbReference type="PROSITE" id="PS00061">
    <property type="entry name" value="ADH_SHORT"/>
    <property type="match status" value="1"/>
</dbReference>
<dbReference type="CDD" id="cd05356">
    <property type="entry name" value="17beta-HSD1_like_SDR_c"/>
    <property type="match status" value="1"/>
</dbReference>
<evidence type="ECO:0000256" key="2">
    <source>
        <dbReference type="ARBA" id="ARBA00022857"/>
    </source>
</evidence>
<evidence type="ECO:0000313" key="7">
    <source>
        <dbReference type="RefSeq" id="XP_002733500.1"/>
    </source>
</evidence>
<dbReference type="PIRSF" id="PIRSF000126">
    <property type="entry name" value="11-beta-HSD1"/>
    <property type="match status" value="1"/>
</dbReference>
<keyword evidence="2" id="KW-0521">NADP</keyword>
<dbReference type="RefSeq" id="XP_002733500.1">
    <property type="nucleotide sequence ID" value="XM_002733454.2"/>
</dbReference>
<evidence type="ECO:0000256" key="4">
    <source>
        <dbReference type="ARBA" id="ARBA00023128"/>
    </source>
</evidence>
<accession>A0ABM0GMZ8</accession>
<dbReference type="Gene3D" id="3.40.50.720">
    <property type="entry name" value="NAD(P)-binding Rossmann-like Domain"/>
    <property type="match status" value="1"/>
</dbReference>
<keyword evidence="4" id="KW-0496">Mitochondrion</keyword>
<name>A0ABM0GMZ8_SACKO</name>
<dbReference type="SUPFAM" id="SSF51735">
    <property type="entry name" value="NAD(P)-binding Rossmann-fold domains"/>
    <property type="match status" value="1"/>
</dbReference>
<dbReference type="GeneID" id="100371253"/>
<evidence type="ECO:0000256" key="1">
    <source>
        <dbReference type="ARBA" id="ARBA00004173"/>
    </source>
</evidence>
<dbReference type="InterPro" id="IPR020904">
    <property type="entry name" value="Sc_DH/Rdtase_CS"/>
</dbReference>
<dbReference type="InterPro" id="IPR036291">
    <property type="entry name" value="NAD(P)-bd_dom_sf"/>
</dbReference>
<comment type="similarity">
    <text evidence="5">Belongs to the short-chain dehydrogenases/reductases (SDR) family. 17-beta-HSD 3 subfamily.</text>
</comment>
<dbReference type="PANTHER" id="PTHR44889">
    <property type="entry name" value="INACTIVE HYDROXYSTEROID DEHYDROGENASE-LIKE PROTEIN 1"/>
    <property type="match status" value="1"/>
</dbReference>
<evidence type="ECO:0000256" key="5">
    <source>
        <dbReference type="ARBA" id="ARBA00038261"/>
    </source>
</evidence>
<organism evidence="6 7">
    <name type="scientific">Saccoglossus kowalevskii</name>
    <name type="common">Acorn worm</name>
    <dbReference type="NCBI Taxonomy" id="10224"/>
    <lineage>
        <taxon>Eukaryota</taxon>
        <taxon>Metazoa</taxon>
        <taxon>Hemichordata</taxon>
        <taxon>Enteropneusta</taxon>
        <taxon>Harrimaniidae</taxon>
        <taxon>Saccoglossus</taxon>
    </lineage>
</organism>